<name>A0ABQ4YD09_9ASTR</name>
<evidence type="ECO:0000313" key="3">
    <source>
        <dbReference type="Proteomes" id="UP001151760"/>
    </source>
</evidence>
<keyword evidence="1" id="KW-0472">Membrane</keyword>
<evidence type="ECO:0000313" key="2">
    <source>
        <dbReference type="EMBL" id="GJS75231.1"/>
    </source>
</evidence>
<comment type="caution">
    <text evidence="2">The sequence shown here is derived from an EMBL/GenBank/DDBJ whole genome shotgun (WGS) entry which is preliminary data.</text>
</comment>
<proteinExistence type="predicted"/>
<evidence type="ECO:0000256" key="1">
    <source>
        <dbReference type="SAM" id="Phobius"/>
    </source>
</evidence>
<organism evidence="2 3">
    <name type="scientific">Tanacetum coccineum</name>
    <dbReference type="NCBI Taxonomy" id="301880"/>
    <lineage>
        <taxon>Eukaryota</taxon>
        <taxon>Viridiplantae</taxon>
        <taxon>Streptophyta</taxon>
        <taxon>Embryophyta</taxon>
        <taxon>Tracheophyta</taxon>
        <taxon>Spermatophyta</taxon>
        <taxon>Magnoliopsida</taxon>
        <taxon>eudicotyledons</taxon>
        <taxon>Gunneridae</taxon>
        <taxon>Pentapetalae</taxon>
        <taxon>asterids</taxon>
        <taxon>campanulids</taxon>
        <taxon>Asterales</taxon>
        <taxon>Asteraceae</taxon>
        <taxon>Asteroideae</taxon>
        <taxon>Anthemideae</taxon>
        <taxon>Anthemidinae</taxon>
        <taxon>Tanacetum</taxon>
    </lineage>
</organism>
<dbReference type="Proteomes" id="UP001151760">
    <property type="component" value="Unassembled WGS sequence"/>
</dbReference>
<dbReference type="EMBL" id="BQNB010010289">
    <property type="protein sequence ID" value="GJS75231.1"/>
    <property type="molecule type" value="Genomic_DNA"/>
</dbReference>
<keyword evidence="3" id="KW-1185">Reference proteome</keyword>
<keyword evidence="1" id="KW-1133">Transmembrane helix</keyword>
<reference evidence="2" key="1">
    <citation type="journal article" date="2022" name="Int. J. Mol. Sci.">
        <title>Draft Genome of Tanacetum Coccineum: Genomic Comparison of Closely Related Tanacetum-Family Plants.</title>
        <authorList>
            <person name="Yamashiro T."/>
            <person name="Shiraishi A."/>
            <person name="Nakayama K."/>
            <person name="Satake H."/>
        </authorList>
    </citation>
    <scope>NUCLEOTIDE SEQUENCE</scope>
</reference>
<keyword evidence="1" id="KW-0812">Transmembrane</keyword>
<feature type="transmembrane region" description="Helical" evidence="1">
    <location>
        <begin position="57"/>
        <end position="77"/>
    </location>
</feature>
<gene>
    <name evidence="2" type="ORF">Tco_0725112</name>
</gene>
<sequence length="87" mass="9622">MCCLWMYQYKDQCLKSSNLKQQITKANLILLLADNDPFTNHSGCPGYRSSENSSDQLAMVVAVQAGTFRIGILFAVVDMFSGKKIGP</sequence>
<reference evidence="2" key="2">
    <citation type="submission" date="2022-01" db="EMBL/GenBank/DDBJ databases">
        <authorList>
            <person name="Yamashiro T."/>
            <person name="Shiraishi A."/>
            <person name="Satake H."/>
            <person name="Nakayama K."/>
        </authorList>
    </citation>
    <scope>NUCLEOTIDE SEQUENCE</scope>
</reference>
<accession>A0ABQ4YD09</accession>
<protein>
    <submittedName>
        <fullName evidence="2">Uncharacterized protein</fullName>
    </submittedName>
</protein>